<dbReference type="GO" id="GO:0046872">
    <property type="term" value="F:metal ion binding"/>
    <property type="evidence" value="ECO:0007669"/>
    <property type="project" value="UniProtKB-KW"/>
</dbReference>
<comment type="caution">
    <text evidence="7">The sequence shown here is derived from an EMBL/GenBank/DDBJ whole genome shotgun (WGS) entry which is preliminary data.</text>
</comment>
<dbReference type="InterPro" id="IPR051090">
    <property type="entry name" value="Inositol_monoP_superfamily"/>
</dbReference>
<feature type="binding site" evidence="6">
    <location>
        <position position="22"/>
    </location>
    <ligand>
        <name>Mg(2+)</name>
        <dbReference type="ChEBI" id="CHEBI:18420"/>
        <label>1</label>
        <note>catalytic</note>
    </ligand>
</feature>
<evidence type="ECO:0000256" key="3">
    <source>
        <dbReference type="ARBA" id="ARBA00022723"/>
    </source>
</evidence>
<keyword evidence="8" id="KW-1185">Reference proteome</keyword>
<evidence type="ECO:0000256" key="2">
    <source>
        <dbReference type="ARBA" id="ARBA00009759"/>
    </source>
</evidence>
<dbReference type="Proteomes" id="UP000237481">
    <property type="component" value="Unassembled WGS sequence"/>
</dbReference>
<dbReference type="EMBL" id="PKSG01000636">
    <property type="protein sequence ID" value="POR33830.1"/>
    <property type="molecule type" value="Genomic_DNA"/>
</dbReference>
<gene>
    <name evidence="7" type="ORF">TPAR_05972</name>
</gene>
<dbReference type="GO" id="GO:0008441">
    <property type="term" value="F:3'(2'),5'-bisphosphate nucleotidase activity"/>
    <property type="evidence" value="ECO:0007669"/>
    <property type="project" value="TreeGrafter"/>
</dbReference>
<keyword evidence="5 6" id="KW-0460">Magnesium</keyword>
<dbReference type="STRING" id="94208.A0A2S4KUJ0"/>
<keyword evidence="4" id="KW-0378">Hydrolase</keyword>
<name>A0A2S4KUJ0_9HYPO</name>
<dbReference type="GO" id="GO:0000103">
    <property type="term" value="P:sulfate assimilation"/>
    <property type="evidence" value="ECO:0007669"/>
    <property type="project" value="TreeGrafter"/>
</dbReference>
<accession>A0A2S4KUJ0</accession>
<evidence type="ECO:0000256" key="1">
    <source>
        <dbReference type="ARBA" id="ARBA00001946"/>
    </source>
</evidence>
<evidence type="ECO:0000256" key="6">
    <source>
        <dbReference type="PIRSR" id="PIRSR600760-2"/>
    </source>
</evidence>
<protein>
    <submittedName>
        <fullName evidence="7">3'(2'),5'-bisphosphate nucleotidase</fullName>
    </submittedName>
</protein>
<evidence type="ECO:0000313" key="8">
    <source>
        <dbReference type="Proteomes" id="UP000237481"/>
    </source>
</evidence>
<dbReference type="InterPro" id="IPR000760">
    <property type="entry name" value="Inositol_monophosphatase-like"/>
</dbReference>
<keyword evidence="3 6" id="KW-0479">Metal-binding</keyword>
<dbReference type="PANTHER" id="PTHR43200:SF2">
    <property type="entry name" value="3'(2'),5'-BISPHOSPHATE NUCLEOTIDASE"/>
    <property type="match status" value="1"/>
</dbReference>
<organism evidence="7 8">
    <name type="scientific">Tolypocladium paradoxum</name>
    <dbReference type="NCBI Taxonomy" id="94208"/>
    <lineage>
        <taxon>Eukaryota</taxon>
        <taxon>Fungi</taxon>
        <taxon>Dikarya</taxon>
        <taxon>Ascomycota</taxon>
        <taxon>Pezizomycotina</taxon>
        <taxon>Sordariomycetes</taxon>
        <taxon>Hypocreomycetidae</taxon>
        <taxon>Hypocreales</taxon>
        <taxon>Ophiocordycipitaceae</taxon>
        <taxon>Tolypocladium</taxon>
    </lineage>
</organism>
<sequence>MGLGNATVWVYARRDRFAKAWDHAGAMLLFEETGGSITDVLGRPIDLTAGRTMSANFGFVAAPEGVHGRVLEAVHEVLREQGHAAFLQRL</sequence>
<dbReference type="Pfam" id="PF00459">
    <property type="entry name" value="Inositol_P"/>
    <property type="match status" value="1"/>
</dbReference>
<reference evidence="7 8" key="1">
    <citation type="submission" date="2018-01" db="EMBL/GenBank/DDBJ databases">
        <title>Harnessing the power of phylogenomics to disentangle the directionality and signatures of interkingdom host jumping in the parasitic fungal genus Tolypocladium.</title>
        <authorList>
            <person name="Quandt C.A."/>
            <person name="Patterson W."/>
            <person name="Spatafora J.W."/>
        </authorList>
    </citation>
    <scope>NUCLEOTIDE SEQUENCE [LARGE SCALE GENOMIC DNA]</scope>
    <source>
        <strain evidence="7 8">NRBC 100945</strain>
    </source>
</reference>
<evidence type="ECO:0000256" key="5">
    <source>
        <dbReference type="ARBA" id="ARBA00022842"/>
    </source>
</evidence>
<evidence type="ECO:0000256" key="4">
    <source>
        <dbReference type="ARBA" id="ARBA00022801"/>
    </source>
</evidence>
<dbReference type="Gene3D" id="3.40.190.80">
    <property type="match status" value="1"/>
</dbReference>
<dbReference type="OrthoDB" id="411145at2759"/>
<dbReference type="PANTHER" id="PTHR43200">
    <property type="entry name" value="PHOSPHATASE"/>
    <property type="match status" value="1"/>
</dbReference>
<comment type="cofactor">
    <cofactor evidence="1 6">
        <name>Mg(2+)</name>
        <dbReference type="ChEBI" id="CHEBI:18420"/>
    </cofactor>
</comment>
<comment type="similarity">
    <text evidence="2">Belongs to the inositol monophosphatase superfamily.</text>
</comment>
<dbReference type="SUPFAM" id="SSF56655">
    <property type="entry name" value="Carbohydrate phosphatase"/>
    <property type="match status" value="1"/>
</dbReference>
<evidence type="ECO:0000313" key="7">
    <source>
        <dbReference type="EMBL" id="POR33830.1"/>
    </source>
</evidence>
<dbReference type="AlphaFoldDB" id="A0A2S4KUJ0"/>
<proteinExistence type="inferred from homology"/>